<dbReference type="EMBL" id="BPOP01000001">
    <property type="protein sequence ID" value="GJB90102.1"/>
    <property type="molecule type" value="Genomic_DNA"/>
</dbReference>
<keyword evidence="4" id="KW-0285">Flavoprotein</keyword>
<organism evidence="9 14">
    <name type="scientific">Aeromonas caviae</name>
    <name type="common">Aeromonas punctata</name>
    <dbReference type="NCBI Taxonomy" id="648"/>
    <lineage>
        <taxon>Bacteria</taxon>
        <taxon>Pseudomonadati</taxon>
        <taxon>Pseudomonadota</taxon>
        <taxon>Gammaproteobacteria</taxon>
        <taxon>Aeromonadales</taxon>
        <taxon>Aeromonadaceae</taxon>
        <taxon>Aeromonas</taxon>
    </lineage>
</organism>
<protein>
    <submittedName>
        <fullName evidence="9">2-octaprenyl-3-methyl-6-methoxy-1,4-benzoquinol hydroxylase</fullName>
    </submittedName>
    <submittedName>
        <fullName evidence="11">FAD-dependent monooxygenase</fullName>
    </submittedName>
</protein>
<evidence type="ECO:0000256" key="6">
    <source>
        <dbReference type="ARBA" id="ARBA00023002"/>
    </source>
</evidence>
<evidence type="ECO:0000259" key="8">
    <source>
        <dbReference type="Pfam" id="PF01494"/>
    </source>
</evidence>
<dbReference type="InterPro" id="IPR051205">
    <property type="entry name" value="UbiH/COQ6_monooxygenase"/>
</dbReference>
<dbReference type="SUPFAM" id="SSF51905">
    <property type="entry name" value="FAD/NAD(P)-binding domain"/>
    <property type="match status" value="1"/>
</dbReference>
<dbReference type="Proteomes" id="UP001304847">
    <property type="component" value="Unassembled WGS sequence"/>
</dbReference>
<evidence type="ECO:0000256" key="5">
    <source>
        <dbReference type="ARBA" id="ARBA00022827"/>
    </source>
</evidence>
<dbReference type="GO" id="GO:0071949">
    <property type="term" value="F:FAD binding"/>
    <property type="evidence" value="ECO:0007669"/>
    <property type="project" value="InterPro"/>
</dbReference>
<keyword evidence="15" id="KW-1185">Reference proteome</keyword>
<evidence type="ECO:0000313" key="10">
    <source>
        <dbReference type="EMBL" id="GJB90102.1"/>
    </source>
</evidence>
<evidence type="ECO:0000256" key="3">
    <source>
        <dbReference type="ARBA" id="ARBA00005349"/>
    </source>
</evidence>
<dbReference type="Gene3D" id="3.50.50.60">
    <property type="entry name" value="FAD/NAD(P)-binding domain"/>
    <property type="match status" value="2"/>
</dbReference>
<reference evidence="12" key="2">
    <citation type="submission" date="2023-04" db="EMBL/GenBank/DDBJ databases">
        <title>Whole Genome Sequence of Multi-drug resistant Aeromonas caviae as a gut pathogen in newborn.</title>
        <authorList>
            <person name="Jadhav S.V."/>
            <person name="Saroj S.D."/>
            <person name="Saha U.B."/>
            <person name="Sen S."/>
            <person name="Kher A."/>
        </authorList>
    </citation>
    <scope>NUCLEOTIDE SEQUENCE</scope>
    <source>
        <strain evidence="12">SVJ23</strain>
    </source>
</reference>
<dbReference type="GO" id="GO:0006744">
    <property type="term" value="P:ubiquinone biosynthetic process"/>
    <property type="evidence" value="ECO:0007669"/>
    <property type="project" value="UniProtKB-UniPathway"/>
</dbReference>
<dbReference type="Proteomes" id="UP000886934">
    <property type="component" value="Unassembled WGS sequence"/>
</dbReference>
<evidence type="ECO:0000256" key="4">
    <source>
        <dbReference type="ARBA" id="ARBA00022630"/>
    </source>
</evidence>
<keyword evidence="7 11" id="KW-0503">Monooxygenase</keyword>
<dbReference type="EMBL" id="BPNN01000014">
    <property type="protein sequence ID" value="GJA62753.1"/>
    <property type="molecule type" value="Genomic_DNA"/>
</dbReference>
<evidence type="ECO:0000256" key="7">
    <source>
        <dbReference type="ARBA" id="ARBA00023033"/>
    </source>
</evidence>
<proteinExistence type="inferred from homology"/>
<dbReference type="Proteomes" id="UP000737420">
    <property type="component" value="Unassembled WGS sequence"/>
</dbReference>
<keyword evidence="6" id="KW-0560">Oxidoreductase</keyword>
<dbReference type="PANTHER" id="PTHR43876">
    <property type="entry name" value="UBIQUINONE BIOSYNTHESIS MONOOXYGENASE COQ6, MITOCHONDRIAL"/>
    <property type="match status" value="1"/>
</dbReference>
<dbReference type="AlphaFoldDB" id="A0A3G9IEM5"/>
<dbReference type="NCBIfam" id="TIGR01988">
    <property type="entry name" value="Ubi-OHases"/>
    <property type="match status" value="1"/>
</dbReference>
<evidence type="ECO:0000313" key="14">
    <source>
        <dbReference type="Proteomes" id="UP000886934"/>
    </source>
</evidence>
<keyword evidence="5" id="KW-0274">FAD</keyword>
<comment type="similarity">
    <text evidence="3">Belongs to the UbiH/COQ6 family.</text>
</comment>
<dbReference type="PRINTS" id="PR00420">
    <property type="entry name" value="RNGMNOXGNASE"/>
</dbReference>
<dbReference type="InterPro" id="IPR036188">
    <property type="entry name" value="FAD/NAD-bd_sf"/>
</dbReference>
<dbReference type="EMBL" id="CP110176">
    <property type="protein sequence ID" value="UZC86464.2"/>
    <property type="molecule type" value="Genomic_DNA"/>
</dbReference>
<sequence length="387" mass="42512">MEQCDIAIVGAGMVGAATACLLAAEGLSVRVIETRLPEPYAPEQPLDLRVSAISQASVALLTRAGAWQYLQQMRLCPYRRLETWELDGFATRFDAVDLGLPQLGYIIENRLIQLALLKRMEDFPTIQTHTPAAVTSLRQSADDAVLTLDDGTELQARWVLACDGAESHTRRLAGIGVSRFEYRQHCMLINIDTDFAQEDITWQQFTPSGPRAFLPLPGRHGSLVWYDSPARIRALAAMSNEALAVEVRRHFPSRLGGFTVTAKGSFPLVRRHANDYHAGRVVLLGDAAHTINPLAGQGVNLGFKDVACWAGLLGKAGAQWHELALAGRYEGRRRPDNLLMQSGMDLFYGVFSNEIGPLRLARNLALNLADKAGPLKEMALRYALGLV</sequence>
<evidence type="ECO:0000313" key="15">
    <source>
        <dbReference type="Proteomes" id="UP001304847"/>
    </source>
</evidence>
<comment type="pathway">
    <text evidence="2">Cofactor biosynthesis; ubiquinone biosynthesis.</text>
</comment>
<gene>
    <name evidence="9" type="ORF">KAM351_13640</name>
    <name evidence="10" type="ORF">KAM382_01630</name>
    <name evidence="12" type="ORF">OJY61_00455</name>
    <name evidence="11" type="ORF">VCX44_20145</name>
</gene>
<evidence type="ECO:0000313" key="11">
    <source>
        <dbReference type="EMBL" id="MEA9438050.1"/>
    </source>
</evidence>
<dbReference type="RefSeq" id="WP_053288740.1">
    <property type="nucleotide sequence ID" value="NZ_AP019195.1"/>
</dbReference>
<accession>A0A3G9IEM5</accession>
<dbReference type="PANTHER" id="PTHR43876:SF10">
    <property type="entry name" value="3-DEMETHOXYUBIQUINOL 3-HYDROXYLASE"/>
    <property type="match status" value="1"/>
</dbReference>
<comment type="cofactor">
    <cofactor evidence="1">
        <name>FAD</name>
        <dbReference type="ChEBI" id="CHEBI:57692"/>
    </cofactor>
</comment>
<dbReference type="InterPro" id="IPR002938">
    <property type="entry name" value="FAD-bd"/>
</dbReference>
<dbReference type="GO" id="GO:0008682">
    <property type="term" value="F:3-demethoxyubiquinol 3-hydroxylase activity"/>
    <property type="evidence" value="ECO:0007669"/>
    <property type="project" value="TreeGrafter"/>
</dbReference>
<name>A0A3G9IEM5_AERCA</name>
<dbReference type="InterPro" id="IPR010971">
    <property type="entry name" value="UbiH/COQ6"/>
</dbReference>
<evidence type="ECO:0000313" key="13">
    <source>
        <dbReference type="Proteomes" id="UP000737420"/>
    </source>
</evidence>
<evidence type="ECO:0000313" key="12">
    <source>
        <dbReference type="EMBL" id="UZC86464.2"/>
    </source>
</evidence>
<feature type="domain" description="FAD-binding" evidence="8">
    <location>
        <begin position="4"/>
        <end position="335"/>
    </location>
</feature>
<evidence type="ECO:0000256" key="2">
    <source>
        <dbReference type="ARBA" id="ARBA00004749"/>
    </source>
</evidence>
<dbReference type="EMBL" id="JAYGOJ010000160">
    <property type="protein sequence ID" value="MEA9438050.1"/>
    <property type="molecule type" value="Genomic_DNA"/>
</dbReference>
<evidence type="ECO:0000313" key="9">
    <source>
        <dbReference type="EMBL" id="GJA62753.1"/>
    </source>
</evidence>
<evidence type="ECO:0000256" key="1">
    <source>
        <dbReference type="ARBA" id="ARBA00001974"/>
    </source>
</evidence>
<reference evidence="11 15" key="3">
    <citation type="submission" date="2023-12" db="EMBL/GenBank/DDBJ databases">
        <title>Characterization of antibiotic resistance in Aeromonas spp. in hospital effluent.</title>
        <authorList>
            <person name="Negoseki B.R.S."/>
            <person name="Krul D."/>
            <person name="Siqueira A.C."/>
            <person name="Almeida M."/>
            <person name="Mesa D."/>
            <person name="Conte D."/>
            <person name="Dalla-Costa L.M."/>
        </authorList>
    </citation>
    <scope>NUCLEOTIDE SEQUENCE [LARGE SCALE GENOMIC DNA]</scope>
    <source>
        <strain evidence="11 15">36v</strain>
    </source>
</reference>
<reference evidence="9 13" key="1">
    <citation type="submission" date="2021-07" db="EMBL/GenBank/DDBJ databases">
        <title>Draft genome sequence of carbapenem-resistant Aeromonas spp. in Japan.</title>
        <authorList>
            <person name="Maehana S."/>
            <person name="Suzuki M."/>
            <person name="Kitasato H."/>
        </authorList>
    </citation>
    <scope>NUCLEOTIDE SEQUENCE</scope>
    <source>
        <strain evidence="9">KAM351</strain>
        <strain evidence="10 13">KAM382</strain>
    </source>
</reference>
<dbReference type="Pfam" id="PF01494">
    <property type="entry name" value="FAD_binding_3"/>
    <property type="match status" value="1"/>
</dbReference>
<dbReference type="Proteomes" id="UP001163285">
    <property type="component" value="Chromosome"/>
</dbReference>